<organism evidence="1 2">
    <name type="scientific">Sulfidibacter corallicola</name>
    <dbReference type="NCBI Taxonomy" id="2818388"/>
    <lineage>
        <taxon>Bacteria</taxon>
        <taxon>Pseudomonadati</taxon>
        <taxon>Acidobacteriota</taxon>
        <taxon>Holophagae</taxon>
        <taxon>Acanthopleuribacterales</taxon>
        <taxon>Acanthopleuribacteraceae</taxon>
        <taxon>Sulfidibacter</taxon>
    </lineage>
</organism>
<protein>
    <submittedName>
        <fullName evidence="1">Uncharacterized protein</fullName>
    </submittedName>
</protein>
<evidence type="ECO:0000313" key="2">
    <source>
        <dbReference type="Proteomes" id="UP000663929"/>
    </source>
</evidence>
<name>A0A8A4TM30_SULCO</name>
<dbReference type="AlphaFoldDB" id="A0A8A4TM30"/>
<gene>
    <name evidence="1" type="ORF">J3U87_18845</name>
</gene>
<keyword evidence="2" id="KW-1185">Reference proteome</keyword>
<accession>A0A8A4TM30</accession>
<dbReference type="KEGG" id="scor:J3U87_18845"/>
<sequence length="461" mass="52672">MEPYQPKIQRKRIQALGETLTFKLSRLFRTLTQNRDQNMSYQDLIQELAEAMKSSFSLLKGCSLRVTPQSVHLVEKRIFIEHSMLESVQHLAGLFRRAEIGGLSFAPNFVEETDLPKNLIALANVLVKENAQGAGAVSEALAGYDCYKVTPLEPLEEETFPSTMIDERHAAKYALRNALKLMYFLEQLNESVVHEMDAQMDAAYRVILNLIRVNESYPRFIRGLLNVDIPREGIRIQFYTAILLLTVFRQLRLSRQIQLDLVVNSLYHYIGESPSSLTKPDGSGNLALRHLLHSEYIGRGFYYRVNFAYYTPRNDHPRMLLPINRFVKTVAAFVRNWRGDPSIAKTAQECVIEAMNSDLDESEKAGMLLLAKALGLAPEGSLLVHQKKDLVHVADFEDSPSWVLSLDQVRTKDEPLKRREPLHFEMSTETDRKAAMRKLSLVKTDEPGPNFTNRLFANRVF</sequence>
<dbReference type="EMBL" id="CP071793">
    <property type="protein sequence ID" value="QTD47655.1"/>
    <property type="molecule type" value="Genomic_DNA"/>
</dbReference>
<proteinExistence type="predicted"/>
<dbReference type="RefSeq" id="WP_237377322.1">
    <property type="nucleotide sequence ID" value="NZ_CP071793.1"/>
</dbReference>
<reference evidence="1" key="1">
    <citation type="submission" date="2021-03" db="EMBL/GenBank/DDBJ databases">
        <title>Acanthopleuribacteraceae sp. M133.</title>
        <authorList>
            <person name="Wang G."/>
        </authorList>
    </citation>
    <scope>NUCLEOTIDE SEQUENCE</scope>
    <source>
        <strain evidence="1">M133</strain>
    </source>
</reference>
<evidence type="ECO:0000313" key="1">
    <source>
        <dbReference type="EMBL" id="QTD47655.1"/>
    </source>
</evidence>
<dbReference type="Proteomes" id="UP000663929">
    <property type="component" value="Chromosome"/>
</dbReference>